<protein>
    <recommendedName>
        <fullName evidence="3">Transport and Golgi organisation 2</fullName>
    </recommendedName>
</protein>
<dbReference type="PANTHER" id="PTHR17985">
    <property type="entry name" value="SER/THR-RICH PROTEIN T10 IN DGCR REGION"/>
    <property type="match status" value="1"/>
</dbReference>
<organism evidence="1 2">
    <name type="scientific">Rugosimonospora acidiphila</name>
    <dbReference type="NCBI Taxonomy" id="556531"/>
    <lineage>
        <taxon>Bacteria</taxon>
        <taxon>Bacillati</taxon>
        <taxon>Actinomycetota</taxon>
        <taxon>Actinomycetes</taxon>
        <taxon>Micromonosporales</taxon>
        <taxon>Micromonosporaceae</taxon>
        <taxon>Rugosimonospora</taxon>
    </lineage>
</organism>
<evidence type="ECO:0000313" key="2">
    <source>
        <dbReference type="Proteomes" id="UP001501570"/>
    </source>
</evidence>
<proteinExistence type="predicted"/>
<dbReference type="Proteomes" id="UP001501570">
    <property type="component" value="Unassembled WGS sequence"/>
</dbReference>
<comment type="caution">
    <text evidence="1">The sequence shown here is derived from an EMBL/GenBank/DDBJ whole genome shotgun (WGS) entry which is preliminary data.</text>
</comment>
<reference evidence="2" key="1">
    <citation type="journal article" date="2019" name="Int. J. Syst. Evol. Microbiol.">
        <title>The Global Catalogue of Microorganisms (GCM) 10K type strain sequencing project: providing services to taxonomists for standard genome sequencing and annotation.</title>
        <authorList>
            <consortium name="The Broad Institute Genomics Platform"/>
            <consortium name="The Broad Institute Genome Sequencing Center for Infectious Disease"/>
            <person name="Wu L."/>
            <person name="Ma J."/>
        </authorList>
    </citation>
    <scope>NUCLEOTIDE SEQUENCE [LARGE SCALE GENOMIC DNA]</scope>
    <source>
        <strain evidence="2">JCM 18304</strain>
    </source>
</reference>
<dbReference type="PANTHER" id="PTHR17985:SF8">
    <property type="entry name" value="TRANSPORT AND GOLGI ORGANIZATION PROTEIN 2 HOMOLOG"/>
    <property type="match status" value="1"/>
</dbReference>
<dbReference type="RefSeq" id="WP_345638947.1">
    <property type="nucleotide sequence ID" value="NZ_BAABJQ010000049.1"/>
</dbReference>
<sequence>MCTVLLRFAPGAAWPLLLAAVRDEFVDRSWDPPGRYWEDRLLGGRDRSAGGTWLAVDPSGPGVAAVLNGVRLPRPAGDDRPTRGTLPLDALRRRVPEGDGYDGFHLVRGTPREVRVWSWDGRRLWERSLPPGDHIIVNRGVGYDDEPTVAHFLPLLRAMGEVGGAADSGELAGLSTVDFWGDWVRLLGGDGLDPADPRALLVGRAFAGRDYGSTSASLVALGDGRARYDFCAAPLGAARWSRIWPE</sequence>
<keyword evidence="2" id="KW-1185">Reference proteome</keyword>
<evidence type="ECO:0000313" key="1">
    <source>
        <dbReference type="EMBL" id="GAA5201254.1"/>
    </source>
</evidence>
<accession>A0ABP9SRB7</accession>
<gene>
    <name evidence="1" type="ORF">GCM10023322_80860</name>
</gene>
<dbReference type="Pfam" id="PF05742">
    <property type="entry name" value="TANGO2"/>
    <property type="match status" value="1"/>
</dbReference>
<dbReference type="InterPro" id="IPR008551">
    <property type="entry name" value="TANGO2"/>
</dbReference>
<dbReference type="EMBL" id="BAABJQ010000049">
    <property type="protein sequence ID" value="GAA5201254.1"/>
    <property type="molecule type" value="Genomic_DNA"/>
</dbReference>
<evidence type="ECO:0008006" key="3">
    <source>
        <dbReference type="Google" id="ProtNLM"/>
    </source>
</evidence>
<name>A0ABP9SRB7_9ACTN</name>